<accession>A0AC34RT40</accession>
<name>A0AC34RT40_9BILA</name>
<dbReference type="Proteomes" id="UP000887576">
    <property type="component" value="Unplaced"/>
</dbReference>
<organism evidence="1 2">
    <name type="scientific">Panagrolaimus sp. JU765</name>
    <dbReference type="NCBI Taxonomy" id="591449"/>
    <lineage>
        <taxon>Eukaryota</taxon>
        <taxon>Metazoa</taxon>
        <taxon>Ecdysozoa</taxon>
        <taxon>Nematoda</taxon>
        <taxon>Chromadorea</taxon>
        <taxon>Rhabditida</taxon>
        <taxon>Tylenchina</taxon>
        <taxon>Panagrolaimomorpha</taxon>
        <taxon>Panagrolaimoidea</taxon>
        <taxon>Panagrolaimidae</taxon>
        <taxon>Panagrolaimus</taxon>
    </lineage>
</organism>
<evidence type="ECO:0000313" key="1">
    <source>
        <dbReference type="Proteomes" id="UP000887576"/>
    </source>
</evidence>
<proteinExistence type="predicted"/>
<dbReference type="WBParaSite" id="JU765_v2.g982.t1">
    <property type="protein sequence ID" value="JU765_v2.g982.t1"/>
    <property type="gene ID" value="JU765_v2.g982"/>
</dbReference>
<protein>
    <submittedName>
        <fullName evidence="2">P53 and DNA damage-regulated protein 1</fullName>
    </submittedName>
</protein>
<reference evidence="2" key="1">
    <citation type="submission" date="2022-11" db="UniProtKB">
        <authorList>
            <consortium name="WormBaseParasite"/>
        </authorList>
    </citation>
    <scope>IDENTIFICATION</scope>
</reference>
<sequence>MSTEPDGFEAIAKMKELERLGHEILMVKKSLVELDRARHKTREAWRAVRKQKDAGEDGQKKIPLFISPKMFVRVPIDEAEQRLKKANDEGDEDLEKTRKELKERVDDLRKFEGQQTLKEIGFDLKPVTSRFFVDQDEL</sequence>
<evidence type="ECO:0000313" key="2">
    <source>
        <dbReference type="WBParaSite" id="JU765_v2.g982.t1"/>
    </source>
</evidence>